<gene>
    <name evidence="3" type="ORF">PACILC2_16450</name>
</gene>
<reference evidence="3 4" key="1">
    <citation type="submission" date="2021-04" db="EMBL/GenBank/DDBJ databases">
        <title>Draft genome sequence of Paenibacillus cisolokensis, LC2-13A.</title>
        <authorList>
            <person name="Uke A."/>
            <person name="Chhe C."/>
            <person name="Baramee S."/>
            <person name="Kosugi A."/>
        </authorList>
    </citation>
    <scope>NUCLEOTIDE SEQUENCE [LARGE SCALE GENOMIC DNA]</scope>
    <source>
        <strain evidence="3 4">LC2-13A</strain>
    </source>
</reference>
<dbReference type="CDD" id="cd05401">
    <property type="entry name" value="NT_GlnE_GlnD_like"/>
    <property type="match status" value="1"/>
</dbReference>
<dbReference type="Pfam" id="PF10335">
    <property type="entry name" value="DUF294_C"/>
    <property type="match status" value="1"/>
</dbReference>
<evidence type="ECO:0008006" key="5">
    <source>
        <dbReference type="Google" id="ProtNLM"/>
    </source>
</evidence>
<name>A0ABQ4N4I2_9BACL</name>
<evidence type="ECO:0000313" key="4">
    <source>
        <dbReference type="Proteomes" id="UP000680304"/>
    </source>
</evidence>
<evidence type="ECO:0000259" key="2">
    <source>
        <dbReference type="Pfam" id="PF10335"/>
    </source>
</evidence>
<evidence type="ECO:0000259" key="1">
    <source>
        <dbReference type="Pfam" id="PF03445"/>
    </source>
</evidence>
<dbReference type="SUPFAM" id="SSF81301">
    <property type="entry name" value="Nucleotidyltransferase"/>
    <property type="match status" value="1"/>
</dbReference>
<proteinExistence type="predicted"/>
<comment type="caution">
    <text evidence="3">The sequence shown here is derived from an EMBL/GenBank/DDBJ whole genome shotgun (WGS) entry which is preliminary data.</text>
</comment>
<dbReference type="InterPro" id="IPR018821">
    <property type="entry name" value="DUF294_put_nucleoTrafse_sb-bd"/>
</dbReference>
<protein>
    <recommendedName>
        <fullName evidence="5">Signal transduction protein</fullName>
    </recommendedName>
</protein>
<organism evidence="3 4">
    <name type="scientific">Paenibacillus cisolokensis</name>
    <dbReference type="NCBI Taxonomy" id="1658519"/>
    <lineage>
        <taxon>Bacteria</taxon>
        <taxon>Bacillati</taxon>
        <taxon>Bacillota</taxon>
        <taxon>Bacilli</taxon>
        <taxon>Bacillales</taxon>
        <taxon>Paenibacillaceae</taxon>
        <taxon>Paenibacillus</taxon>
    </lineage>
</organism>
<feature type="domain" description="Protein-PII uridylyltransferase N-terminal" evidence="1">
    <location>
        <begin position="47"/>
        <end position="168"/>
    </location>
</feature>
<feature type="domain" description="DUF294" evidence="2">
    <location>
        <begin position="209"/>
        <end position="349"/>
    </location>
</feature>
<dbReference type="EMBL" id="BOVJ01000052">
    <property type="protein sequence ID" value="GIQ63077.1"/>
    <property type="molecule type" value="Genomic_DNA"/>
</dbReference>
<dbReference type="InterPro" id="IPR005105">
    <property type="entry name" value="GlnD_Uridyltrans_N"/>
</dbReference>
<accession>A0ABQ4N4I2</accession>
<dbReference type="Proteomes" id="UP000680304">
    <property type="component" value="Unassembled WGS sequence"/>
</dbReference>
<dbReference type="RefSeq" id="WP_213528375.1">
    <property type="nucleotide sequence ID" value="NZ_BOVJ01000052.1"/>
</dbReference>
<keyword evidence="4" id="KW-1185">Reference proteome</keyword>
<sequence>MNDSDWSRLLMRIGSAEDARDLRGMRNEIYALSAACPASGAIDGYYRRLNAAHDAIVRRAVRLAEAETARSGIGSPPVPYAYMLFGSGGRGEQTHASDQDSGLVYEDRPERAEEAETYFAHLSGTVVRMLVEAGYPPCEGNVISRNPAWRRSLGEWKRQLDEWFADPTWEAVRYLLIVADGRCVAGDERLVRELKEYYYGNMPVHPVIVGRMLDNTMRHKVLVGVFGQLLKERYGEDSGSLDVKYGAYIPMVNAVRLLAVQAGLHETSTLRRLERLREAGWLDEDEKSAYEMAFLLFLRLRLMTTERTEDGVRTSNGMVSAAKLTKDTVDELKEALRIGKRLQRVVRKRTLGEPGGPHRGGRT</sequence>
<evidence type="ECO:0000313" key="3">
    <source>
        <dbReference type="EMBL" id="GIQ63077.1"/>
    </source>
</evidence>
<dbReference type="Pfam" id="PF03445">
    <property type="entry name" value="DUF294"/>
    <property type="match status" value="1"/>
</dbReference>
<dbReference type="InterPro" id="IPR043519">
    <property type="entry name" value="NT_sf"/>
</dbReference>